<sequence>MLDLALDTHLTTLHRELSFVARTLHSHYVGRPRHTRTKTAPQLALSTYQPQSDIDTPNMLSRLLFSPVKARFGDVGDIESAPAIAPAANTGPRRWNTVANRPTLEQHKRYHSYDAPIPQLNLPLDLAPPVRRRPVALPRPVSCGEEVLLKPPGSPFRRATSVPNANGRPARDSVTFIIDARSQALVYIPRKYVPAALLNAQKPERLSIQPNPSSDEQEQHQGIYLPSVTLADFTDFSHWTRTSRILPYPFATAESGVQDWLLEHSARRLICALSLAITTLGSEEYAQAGVAELSTLVPLLEWPEDYVNAIFAATRPESSPANTPQPATAKPVGNSFDPQQWDTTHPARQLIVSVIATKTHGPRKQRNVRLGPRRKNLESEEEVDTRIRSGTFWSMYDWYCTDMDVKDAEMKAKTKRDSVREGVS</sequence>
<feature type="region of interest" description="Disordered" evidence="1">
    <location>
        <begin position="360"/>
        <end position="382"/>
    </location>
</feature>
<organism evidence="2 3">
    <name type="scientific">Elasticomyces elasticus</name>
    <dbReference type="NCBI Taxonomy" id="574655"/>
    <lineage>
        <taxon>Eukaryota</taxon>
        <taxon>Fungi</taxon>
        <taxon>Dikarya</taxon>
        <taxon>Ascomycota</taxon>
        <taxon>Pezizomycotina</taxon>
        <taxon>Dothideomycetes</taxon>
        <taxon>Dothideomycetidae</taxon>
        <taxon>Mycosphaerellales</taxon>
        <taxon>Teratosphaeriaceae</taxon>
        <taxon>Elasticomyces</taxon>
    </lineage>
</organism>
<protein>
    <submittedName>
        <fullName evidence="2">Uncharacterized protein</fullName>
    </submittedName>
</protein>
<dbReference type="EMBL" id="JAVRQU010000001">
    <property type="protein sequence ID" value="KAK5708101.1"/>
    <property type="molecule type" value="Genomic_DNA"/>
</dbReference>
<evidence type="ECO:0000313" key="3">
    <source>
        <dbReference type="Proteomes" id="UP001310594"/>
    </source>
</evidence>
<feature type="compositionally biased region" description="Basic residues" evidence="1">
    <location>
        <begin position="360"/>
        <end position="374"/>
    </location>
</feature>
<name>A0AAN7WDM5_9PEZI</name>
<dbReference type="AlphaFoldDB" id="A0AAN7WDM5"/>
<evidence type="ECO:0000256" key="1">
    <source>
        <dbReference type="SAM" id="MobiDB-lite"/>
    </source>
</evidence>
<gene>
    <name evidence="2" type="ORF">LTR97_000641</name>
</gene>
<reference evidence="2" key="1">
    <citation type="submission" date="2023-08" db="EMBL/GenBank/DDBJ databases">
        <title>Black Yeasts Isolated from many extreme environments.</title>
        <authorList>
            <person name="Coleine C."/>
            <person name="Stajich J.E."/>
            <person name="Selbmann L."/>
        </authorList>
    </citation>
    <scope>NUCLEOTIDE SEQUENCE</scope>
    <source>
        <strain evidence="2">CCFEE 5810</strain>
    </source>
</reference>
<evidence type="ECO:0000313" key="2">
    <source>
        <dbReference type="EMBL" id="KAK5708101.1"/>
    </source>
</evidence>
<accession>A0AAN7WDM5</accession>
<comment type="caution">
    <text evidence="2">The sequence shown here is derived from an EMBL/GenBank/DDBJ whole genome shotgun (WGS) entry which is preliminary data.</text>
</comment>
<dbReference type="Proteomes" id="UP001310594">
    <property type="component" value="Unassembled WGS sequence"/>
</dbReference>
<proteinExistence type="predicted"/>